<feature type="domain" description="GRIP" evidence="6">
    <location>
        <begin position="394"/>
        <end position="445"/>
    </location>
</feature>
<proteinExistence type="predicted"/>
<feature type="coiled-coil region" evidence="4">
    <location>
        <begin position="37"/>
        <end position="375"/>
    </location>
</feature>
<evidence type="ECO:0000256" key="2">
    <source>
        <dbReference type="ARBA" id="ARBA00023034"/>
    </source>
</evidence>
<keyword evidence="3 4" id="KW-0175">Coiled coil</keyword>
<evidence type="ECO:0000256" key="3">
    <source>
        <dbReference type="ARBA" id="ARBA00023054"/>
    </source>
</evidence>
<evidence type="ECO:0000313" key="7">
    <source>
        <dbReference type="EMBL" id="CDO52948.1"/>
    </source>
</evidence>
<dbReference type="EMBL" id="CCBN010000004">
    <property type="protein sequence ID" value="CDO52948.1"/>
    <property type="molecule type" value="Genomic_DNA"/>
</dbReference>
<evidence type="ECO:0000256" key="4">
    <source>
        <dbReference type="SAM" id="Coils"/>
    </source>
</evidence>
<dbReference type="GO" id="GO:0007030">
    <property type="term" value="P:Golgi organization"/>
    <property type="evidence" value="ECO:0007669"/>
    <property type="project" value="TreeGrafter"/>
</dbReference>
<gene>
    <name evidence="7" type="ORF">BN980_GECA04s01957g</name>
</gene>
<evidence type="ECO:0000256" key="5">
    <source>
        <dbReference type="SAM" id="MobiDB-lite"/>
    </source>
</evidence>
<evidence type="ECO:0000313" key="8">
    <source>
        <dbReference type="Proteomes" id="UP000242525"/>
    </source>
</evidence>
<dbReference type="PANTHER" id="PTHR18921:SF2">
    <property type="entry name" value="THYROID RECEPTOR-INTERACTING PROTEIN 11"/>
    <property type="match status" value="1"/>
</dbReference>
<dbReference type="GO" id="GO:0005794">
    <property type="term" value="C:Golgi apparatus"/>
    <property type="evidence" value="ECO:0007669"/>
    <property type="project" value="UniProtKB-SubCell"/>
</dbReference>
<dbReference type="InterPro" id="IPR000237">
    <property type="entry name" value="GRIP_dom"/>
</dbReference>
<keyword evidence="2" id="KW-0333">Golgi apparatus</keyword>
<dbReference type="PANTHER" id="PTHR18921">
    <property type="entry name" value="MYOSIN HEAVY CHAIN - RELATED"/>
    <property type="match status" value="1"/>
</dbReference>
<evidence type="ECO:0000256" key="1">
    <source>
        <dbReference type="ARBA" id="ARBA00004555"/>
    </source>
</evidence>
<dbReference type="InterPro" id="IPR019459">
    <property type="entry name" value="GRAB"/>
</dbReference>
<accession>A0A0J9X717</accession>
<name>A0A0J9X717_GEOCN</name>
<dbReference type="Gene3D" id="6.10.250.3110">
    <property type="match status" value="1"/>
</dbReference>
<reference evidence="7" key="1">
    <citation type="submission" date="2014-03" db="EMBL/GenBank/DDBJ databases">
        <authorList>
            <person name="Casaregola S."/>
        </authorList>
    </citation>
    <scope>NUCLEOTIDE SEQUENCE [LARGE SCALE GENOMIC DNA]</scope>
    <source>
        <strain evidence="7">CLIB 918</strain>
    </source>
</reference>
<organism evidence="7 8">
    <name type="scientific">Geotrichum candidum</name>
    <name type="common">Oospora lactis</name>
    <name type="synonym">Dipodascus geotrichum</name>
    <dbReference type="NCBI Taxonomy" id="1173061"/>
    <lineage>
        <taxon>Eukaryota</taxon>
        <taxon>Fungi</taxon>
        <taxon>Dikarya</taxon>
        <taxon>Ascomycota</taxon>
        <taxon>Saccharomycotina</taxon>
        <taxon>Dipodascomycetes</taxon>
        <taxon>Dipodascales</taxon>
        <taxon>Dipodascaceae</taxon>
        <taxon>Geotrichum</taxon>
    </lineage>
</organism>
<dbReference type="Proteomes" id="UP000242525">
    <property type="component" value="Unassembled WGS sequence"/>
</dbReference>
<dbReference type="Pfam" id="PF10375">
    <property type="entry name" value="GRAB"/>
    <property type="match status" value="1"/>
</dbReference>
<comment type="subcellular location">
    <subcellularLocation>
        <location evidence="1">Golgi apparatus</location>
    </subcellularLocation>
</comment>
<sequence>MVEPEKDTSSANGKSAAAIDQASSVSEKSYADLLSQLTETKLLLASKEKMLEELQEHSDKKIKEHLQNYQTVKADMEKALSDLSLIKETTPEDCTKATTDEKDVKIQELEQKLDAVTSDKIAVDAKYENLLGKLSGIRTTLGERLKTDAAELARCKEKLKTLESDNKILNDNVSSLTQTNSALQSANKNLNESVESLKKDLVRSGRESDGLSRQLDTLKREFSTLESKHDETARLSKNLKVELERAQLYSKNLENSLMEEQTIKASLESKIQTLEELGVSNVNYEQEYIKERDAAQAKYEQARQDLENKTISTTLTINNLNDKIENLNTLLAERQKELENTNSKLKELDHLNQELADLKKEFKEKNLQLGKLRHDNITLNDHLSKAMKLIQKNSQGDTVDKQLVSNMFLSFLSLPRADSKRFEILQLISNFLSWDEEQKVQAGLARTSDSGVNSAIMSPITPIRRSFSGLRGFGDESTHSNTGGREGGGFLNMLADYLERERK</sequence>
<keyword evidence="8" id="KW-1185">Reference proteome</keyword>
<evidence type="ECO:0000259" key="6">
    <source>
        <dbReference type="PROSITE" id="PS50913"/>
    </source>
</evidence>
<comment type="caution">
    <text evidence="7">The sequence shown here is derived from an EMBL/GenBank/DDBJ whole genome shotgun (WGS) entry which is preliminary data.</text>
</comment>
<dbReference type="OrthoDB" id="425925at2759"/>
<feature type="region of interest" description="Disordered" evidence="5">
    <location>
        <begin position="1"/>
        <end position="24"/>
    </location>
</feature>
<protein>
    <submittedName>
        <fullName evidence="7">Similar to Saccharomyces cerevisiae YOR216C RUD3 Golgi matrix protein involved in the structural organization of the cis-Golgi</fullName>
    </submittedName>
</protein>
<dbReference type="GO" id="GO:0006888">
    <property type="term" value="P:endoplasmic reticulum to Golgi vesicle-mediated transport"/>
    <property type="evidence" value="ECO:0007669"/>
    <property type="project" value="TreeGrafter"/>
</dbReference>
<dbReference type="AlphaFoldDB" id="A0A0J9X717"/>
<dbReference type="PROSITE" id="PS50913">
    <property type="entry name" value="GRIP"/>
    <property type="match status" value="1"/>
</dbReference>
<dbReference type="GO" id="GO:0031267">
    <property type="term" value="F:small GTPase binding"/>
    <property type="evidence" value="ECO:0007669"/>
    <property type="project" value="TreeGrafter"/>
</dbReference>
<dbReference type="STRING" id="1173061.A0A0J9X717"/>